<accession>A0A955HYF8</accession>
<feature type="non-terminal residue" evidence="2">
    <location>
        <position position="1"/>
    </location>
</feature>
<sequence length="128" mass="15324">FKFAKLVRDKILPHMEGNNQRARGVRKLSDSEFIKELIKKILEESNEMVNVSDQDELKKELADVYEVLDYLKEALKLTDEELEDLKKRKRDKNGGFSERMYIEDVGVEEDNEWYQYYLDNPEKYPEVK</sequence>
<name>A0A955HYF8_9BACT</name>
<reference evidence="2" key="2">
    <citation type="journal article" date="2021" name="Microbiome">
        <title>Successional dynamics and alternative stable states in a saline activated sludge microbial community over 9 years.</title>
        <authorList>
            <person name="Wang Y."/>
            <person name="Ye J."/>
            <person name="Ju F."/>
            <person name="Liu L."/>
            <person name="Boyd J.A."/>
            <person name="Deng Y."/>
            <person name="Parks D.H."/>
            <person name="Jiang X."/>
            <person name="Yin X."/>
            <person name="Woodcroft B.J."/>
            <person name="Tyson G.W."/>
            <person name="Hugenholtz P."/>
            <person name="Polz M.F."/>
            <person name="Zhang T."/>
        </authorList>
    </citation>
    <scope>NUCLEOTIDE SEQUENCE</scope>
    <source>
        <strain evidence="2">HKST-UBA16</strain>
    </source>
</reference>
<organism evidence="2 3">
    <name type="scientific">Candidatus Dojkabacteria bacterium</name>
    <dbReference type="NCBI Taxonomy" id="2099670"/>
    <lineage>
        <taxon>Bacteria</taxon>
        <taxon>Candidatus Dojkabacteria</taxon>
    </lineage>
</organism>
<reference evidence="2" key="1">
    <citation type="submission" date="2020-04" db="EMBL/GenBank/DDBJ databases">
        <authorList>
            <person name="Zhang T."/>
        </authorList>
    </citation>
    <scope>NUCLEOTIDE SEQUENCE</scope>
    <source>
        <strain evidence="2">HKST-UBA16</strain>
    </source>
</reference>
<evidence type="ECO:0000256" key="1">
    <source>
        <dbReference type="SAM" id="Coils"/>
    </source>
</evidence>
<comment type="caution">
    <text evidence="2">The sequence shown here is derived from an EMBL/GenBank/DDBJ whole genome shotgun (WGS) entry which is preliminary data.</text>
</comment>
<dbReference type="AlphaFoldDB" id="A0A955HYF8"/>
<dbReference type="CDD" id="cd11532">
    <property type="entry name" value="NTP-PPase_COG4997"/>
    <property type="match status" value="1"/>
</dbReference>
<protein>
    <submittedName>
        <fullName evidence="2">Nucleoside triphosphate pyrophosphohydrolase</fullName>
    </submittedName>
</protein>
<dbReference type="EMBL" id="JAGQLM010000148">
    <property type="protein sequence ID" value="MCA9375330.1"/>
    <property type="molecule type" value="Genomic_DNA"/>
</dbReference>
<gene>
    <name evidence="2" type="ORF">KC622_03295</name>
</gene>
<evidence type="ECO:0000313" key="3">
    <source>
        <dbReference type="Proteomes" id="UP000748332"/>
    </source>
</evidence>
<dbReference type="Proteomes" id="UP000748332">
    <property type="component" value="Unassembled WGS sequence"/>
</dbReference>
<evidence type="ECO:0000313" key="2">
    <source>
        <dbReference type="EMBL" id="MCA9375330.1"/>
    </source>
</evidence>
<dbReference type="InterPro" id="IPR038735">
    <property type="entry name" value="MSMEG_1276-like_NTP-PPase_dom"/>
</dbReference>
<feature type="coiled-coil region" evidence="1">
    <location>
        <begin position="34"/>
        <end position="88"/>
    </location>
</feature>
<keyword evidence="1" id="KW-0175">Coiled coil</keyword>
<proteinExistence type="predicted"/>